<dbReference type="Pfam" id="PF08281">
    <property type="entry name" value="Sigma70_r4_2"/>
    <property type="match status" value="1"/>
</dbReference>
<keyword evidence="8" id="KW-1185">Reference proteome</keyword>
<dbReference type="InterPro" id="IPR007627">
    <property type="entry name" value="RNA_pol_sigma70_r2"/>
</dbReference>
<dbReference type="InterPro" id="IPR014327">
    <property type="entry name" value="RNA_pol_sigma70_bacteroid"/>
</dbReference>
<dbReference type="InterPro" id="IPR013249">
    <property type="entry name" value="RNA_pol_sigma70_r4_t2"/>
</dbReference>
<organism evidence="7 8">
    <name type="scientific">Echinicola arenosa</name>
    <dbReference type="NCBI Taxonomy" id="2774144"/>
    <lineage>
        <taxon>Bacteria</taxon>
        <taxon>Pseudomonadati</taxon>
        <taxon>Bacteroidota</taxon>
        <taxon>Cytophagia</taxon>
        <taxon>Cytophagales</taxon>
        <taxon>Cyclobacteriaceae</taxon>
        <taxon>Echinicola</taxon>
    </lineage>
</organism>
<dbReference type="InterPro" id="IPR039425">
    <property type="entry name" value="RNA_pol_sigma-70-like"/>
</dbReference>
<dbReference type="Gene3D" id="1.10.10.10">
    <property type="entry name" value="Winged helix-like DNA-binding domain superfamily/Winged helix DNA-binding domain"/>
    <property type="match status" value="1"/>
</dbReference>
<evidence type="ECO:0000313" key="8">
    <source>
        <dbReference type="Proteomes" id="UP000647133"/>
    </source>
</evidence>
<evidence type="ECO:0000259" key="5">
    <source>
        <dbReference type="Pfam" id="PF04542"/>
    </source>
</evidence>
<dbReference type="SUPFAM" id="SSF88659">
    <property type="entry name" value="Sigma3 and sigma4 domains of RNA polymerase sigma factors"/>
    <property type="match status" value="1"/>
</dbReference>
<proteinExistence type="inferred from homology"/>
<dbReference type="PANTHER" id="PTHR43133">
    <property type="entry name" value="RNA POLYMERASE ECF-TYPE SIGMA FACTO"/>
    <property type="match status" value="1"/>
</dbReference>
<dbReference type="SUPFAM" id="SSF88946">
    <property type="entry name" value="Sigma2 domain of RNA polymerase sigma factors"/>
    <property type="match status" value="1"/>
</dbReference>
<keyword evidence="3" id="KW-0731">Sigma factor</keyword>
<sequence length="192" mass="22153">MGIDKKDKLFSERVRSNYSPLKDLFYTYHKKLVYYAMQIIGDQSLADDLVQEVFIHVSQWPESHFFREEDHIRNYLYKAVKNKSINALKDLKKNASKKEELDPEAVQGSTALHHLIQSEIVGMVYEAMKSLPEGCRTVAELSYLEGKSNKEVADILGVTVNTVKTQKQRSLKLLKLRIDPEVFTLFLILINC</sequence>
<dbReference type="EMBL" id="JACYTQ010000003">
    <property type="protein sequence ID" value="MBD8489149.1"/>
    <property type="molecule type" value="Genomic_DNA"/>
</dbReference>
<dbReference type="Pfam" id="PF04542">
    <property type="entry name" value="Sigma70_r2"/>
    <property type="match status" value="1"/>
</dbReference>
<dbReference type="RefSeq" id="WP_192010037.1">
    <property type="nucleotide sequence ID" value="NZ_JACYTQ010000003.1"/>
</dbReference>
<dbReference type="NCBIfam" id="TIGR02985">
    <property type="entry name" value="Sig70_bacteroi1"/>
    <property type="match status" value="1"/>
</dbReference>
<feature type="domain" description="RNA polymerase sigma factor 70 region 4 type 2" evidence="6">
    <location>
        <begin position="123"/>
        <end position="174"/>
    </location>
</feature>
<gene>
    <name evidence="7" type="ORF">IFO69_10370</name>
</gene>
<evidence type="ECO:0000256" key="3">
    <source>
        <dbReference type="ARBA" id="ARBA00023082"/>
    </source>
</evidence>
<accession>A0ABR9AK09</accession>
<reference evidence="7 8" key="1">
    <citation type="submission" date="2020-09" db="EMBL/GenBank/DDBJ databases">
        <title>Echinicola sp. CAU 1574 isolated from sand of Sido Beach.</title>
        <authorList>
            <person name="Kim W."/>
        </authorList>
    </citation>
    <scope>NUCLEOTIDE SEQUENCE [LARGE SCALE GENOMIC DNA]</scope>
    <source>
        <strain evidence="7 8">CAU 1574</strain>
    </source>
</reference>
<name>A0ABR9AK09_9BACT</name>
<evidence type="ECO:0000313" key="7">
    <source>
        <dbReference type="EMBL" id="MBD8489149.1"/>
    </source>
</evidence>
<keyword evidence="4" id="KW-0804">Transcription</keyword>
<keyword evidence="2" id="KW-0805">Transcription regulation</keyword>
<dbReference type="PANTHER" id="PTHR43133:SF46">
    <property type="entry name" value="RNA POLYMERASE SIGMA-70 FACTOR ECF SUBFAMILY"/>
    <property type="match status" value="1"/>
</dbReference>
<dbReference type="InterPro" id="IPR014284">
    <property type="entry name" value="RNA_pol_sigma-70_dom"/>
</dbReference>
<evidence type="ECO:0000256" key="1">
    <source>
        <dbReference type="ARBA" id="ARBA00010641"/>
    </source>
</evidence>
<dbReference type="NCBIfam" id="TIGR02937">
    <property type="entry name" value="sigma70-ECF"/>
    <property type="match status" value="1"/>
</dbReference>
<protein>
    <submittedName>
        <fullName evidence="7">RNA polymerase sigma-70 factor</fullName>
    </submittedName>
</protein>
<comment type="caution">
    <text evidence="7">The sequence shown here is derived from an EMBL/GenBank/DDBJ whole genome shotgun (WGS) entry which is preliminary data.</text>
</comment>
<evidence type="ECO:0000256" key="4">
    <source>
        <dbReference type="ARBA" id="ARBA00023163"/>
    </source>
</evidence>
<dbReference type="InterPro" id="IPR013325">
    <property type="entry name" value="RNA_pol_sigma_r2"/>
</dbReference>
<dbReference type="Proteomes" id="UP000647133">
    <property type="component" value="Unassembled WGS sequence"/>
</dbReference>
<evidence type="ECO:0000259" key="6">
    <source>
        <dbReference type="Pfam" id="PF08281"/>
    </source>
</evidence>
<dbReference type="Gene3D" id="1.10.1740.10">
    <property type="match status" value="1"/>
</dbReference>
<feature type="domain" description="RNA polymerase sigma-70 region 2" evidence="5">
    <location>
        <begin position="25"/>
        <end position="92"/>
    </location>
</feature>
<evidence type="ECO:0000256" key="2">
    <source>
        <dbReference type="ARBA" id="ARBA00023015"/>
    </source>
</evidence>
<dbReference type="InterPro" id="IPR036388">
    <property type="entry name" value="WH-like_DNA-bd_sf"/>
</dbReference>
<dbReference type="CDD" id="cd06171">
    <property type="entry name" value="Sigma70_r4"/>
    <property type="match status" value="1"/>
</dbReference>
<dbReference type="InterPro" id="IPR013324">
    <property type="entry name" value="RNA_pol_sigma_r3/r4-like"/>
</dbReference>
<comment type="similarity">
    <text evidence="1">Belongs to the sigma-70 factor family. ECF subfamily.</text>
</comment>